<evidence type="ECO:0000256" key="3">
    <source>
        <dbReference type="ARBA" id="ARBA00022825"/>
    </source>
</evidence>
<dbReference type="PANTHER" id="PTHR42776:SF13">
    <property type="entry name" value="DIPEPTIDYL-PEPTIDASE 5"/>
    <property type="match status" value="1"/>
</dbReference>
<name>A0AAW8FAI6_9ACTN</name>
<keyword evidence="3" id="KW-0720">Serine protease</keyword>
<dbReference type="Gene3D" id="3.40.50.1820">
    <property type="entry name" value="alpha/beta hydrolase"/>
    <property type="match status" value="1"/>
</dbReference>
<dbReference type="GO" id="GO:0006508">
    <property type="term" value="P:proteolysis"/>
    <property type="evidence" value="ECO:0007669"/>
    <property type="project" value="InterPro"/>
</dbReference>
<keyword evidence="1" id="KW-0732">Signal</keyword>
<dbReference type="GO" id="GO:0004177">
    <property type="term" value="F:aminopeptidase activity"/>
    <property type="evidence" value="ECO:0007669"/>
    <property type="project" value="UniProtKB-KW"/>
</dbReference>
<protein>
    <submittedName>
        <fullName evidence="5">Dipeptidyl aminopeptidase/acylaminoacyl peptidase</fullName>
    </submittedName>
</protein>
<dbReference type="SUPFAM" id="SSF69304">
    <property type="entry name" value="Tricorn protease N-terminal domain"/>
    <property type="match status" value="1"/>
</dbReference>
<keyword evidence="5" id="KW-0031">Aminopeptidase</keyword>
<dbReference type="Gene3D" id="2.120.10.30">
    <property type="entry name" value="TolB, C-terminal domain"/>
    <property type="match status" value="2"/>
</dbReference>
<evidence type="ECO:0000313" key="5">
    <source>
        <dbReference type="EMBL" id="MDQ0906749.1"/>
    </source>
</evidence>
<gene>
    <name evidence="5" type="ORF">QFZ22_002734</name>
</gene>
<proteinExistence type="predicted"/>
<reference evidence="5" key="1">
    <citation type="submission" date="2023-07" db="EMBL/GenBank/DDBJ databases">
        <title>Comparative genomics of wheat-associated soil bacteria to identify genetic determinants of phenazine resistance.</title>
        <authorList>
            <person name="Mouncey N."/>
        </authorList>
    </citation>
    <scope>NUCLEOTIDE SEQUENCE</scope>
    <source>
        <strain evidence="5">V4I22</strain>
    </source>
</reference>
<dbReference type="Proteomes" id="UP001234216">
    <property type="component" value="Unassembled WGS sequence"/>
</dbReference>
<feature type="domain" description="Peptidase S9 prolyl oligopeptidase catalytic" evidence="4">
    <location>
        <begin position="458"/>
        <end position="663"/>
    </location>
</feature>
<evidence type="ECO:0000256" key="1">
    <source>
        <dbReference type="ARBA" id="ARBA00022729"/>
    </source>
</evidence>
<dbReference type="RefSeq" id="WP_306974774.1">
    <property type="nucleotide sequence ID" value="NZ_JAUSZV010000005.1"/>
</dbReference>
<evidence type="ECO:0000256" key="2">
    <source>
        <dbReference type="ARBA" id="ARBA00022801"/>
    </source>
</evidence>
<comment type="caution">
    <text evidence="5">The sequence shown here is derived from an EMBL/GenBank/DDBJ whole genome shotgun (WGS) entry which is preliminary data.</text>
</comment>
<dbReference type="EMBL" id="JAUSZV010000005">
    <property type="protein sequence ID" value="MDQ0906749.1"/>
    <property type="molecule type" value="Genomic_DNA"/>
</dbReference>
<dbReference type="Pfam" id="PF00326">
    <property type="entry name" value="Peptidase_S9"/>
    <property type="match status" value="1"/>
</dbReference>
<dbReference type="InterPro" id="IPR011659">
    <property type="entry name" value="WD40"/>
</dbReference>
<accession>A0AAW8FAI6</accession>
<dbReference type="AlphaFoldDB" id="A0AAW8FAI6"/>
<keyword evidence="2" id="KW-0378">Hydrolase</keyword>
<dbReference type="InterPro" id="IPR001375">
    <property type="entry name" value="Peptidase_S9_cat"/>
</dbReference>
<evidence type="ECO:0000259" key="4">
    <source>
        <dbReference type="Pfam" id="PF00326"/>
    </source>
</evidence>
<sequence>MIESSGGPSAFRDLSAFVACPRINSLALSVDGTRLVAAVQSLSGDGTRFVSGLWEIDPAGERDALRLTRSDKGESGPVFGPDGTLYFLSSRAADGDGDEDEGAALWALPPRGEAVVVARHPGGIAAVTVARNSGALCHTAGLLPGAADADEHGKLRAARKDAKVTAILYEAGPTRAWDHDLGPAEPHTFVRAGAGADADAEPVVAGGQGIGLEDPGDTALSPDGTRVAYRRFVPGRVPDEHRTAVVVADAVSGEEIHVVGDLEHLYEAPRFTHDGSAVVCCRMRYPTYNDPWEATLVRIDLADGAVRDLLPGFDNWPGGVACSPVDDTLFFTSDEQGHAPVFRRDPDGGVTRLTASGAYGSLTVAPDGRTLYALRHAVDAPPTPVRIDADVADQTPAVLPAPGGVGQLPGTLTEVHAEADDGFLLRGWLVLPEGASAEQPAPLLVAVHGGPQSSWSGWTWRWNPWPFAARGYAVLLPDPALSTGYGQINHQRGWGQWGGRPYTDVIALTDAAEARHDIDASRTALAGGSYGGYMANRAATSTDRFKAIISHAGLWDLRMFQGDTDVPWYFQRIFGDPLTRPERYEADSPHLDVAKIRTPMLVIHGAKDYRVPVGQGATLFQELQRHEVPAKYLYFPDENHWILQPNHARLWYETCLNLLDHHVLGTEWQQPGLL</sequence>
<keyword evidence="5" id="KW-0645">Protease</keyword>
<dbReference type="PANTHER" id="PTHR42776">
    <property type="entry name" value="SERINE PEPTIDASE S9 FAMILY MEMBER"/>
    <property type="match status" value="1"/>
</dbReference>
<organism evidence="5 6">
    <name type="scientific">Streptomyces canus</name>
    <dbReference type="NCBI Taxonomy" id="58343"/>
    <lineage>
        <taxon>Bacteria</taxon>
        <taxon>Bacillati</taxon>
        <taxon>Actinomycetota</taxon>
        <taxon>Actinomycetes</taxon>
        <taxon>Kitasatosporales</taxon>
        <taxon>Streptomycetaceae</taxon>
        <taxon>Streptomyces</taxon>
        <taxon>Streptomyces aurantiacus group</taxon>
    </lineage>
</organism>
<dbReference type="SUPFAM" id="SSF53474">
    <property type="entry name" value="alpha/beta-Hydrolases"/>
    <property type="match status" value="1"/>
</dbReference>
<dbReference type="GO" id="GO:0004252">
    <property type="term" value="F:serine-type endopeptidase activity"/>
    <property type="evidence" value="ECO:0007669"/>
    <property type="project" value="TreeGrafter"/>
</dbReference>
<dbReference type="InterPro" id="IPR029058">
    <property type="entry name" value="AB_hydrolase_fold"/>
</dbReference>
<dbReference type="Pfam" id="PF07676">
    <property type="entry name" value="PD40"/>
    <property type="match status" value="1"/>
</dbReference>
<evidence type="ECO:0000313" key="6">
    <source>
        <dbReference type="Proteomes" id="UP001234216"/>
    </source>
</evidence>
<dbReference type="InterPro" id="IPR011042">
    <property type="entry name" value="6-blade_b-propeller_TolB-like"/>
</dbReference>